<evidence type="ECO:0000313" key="4">
    <source>
        <dbReference type="Proteomes" id="UP001500736"/>
    </source>
</evidence>
<dbReference type="Pfam" id="PF10988">
    <property type="entry name" value="DUF2807"/>
    <property type="match status" value="1"/>
</dbReference>
<proteinExistence type="predicted"/>
<evidence type="ECO:0000259" key="2">
    <source>
        <dbReference type="Pfam" id="PF10988"/>
    </source>
</evidence>
<reference evidence="4" key="1">
    <citation type="journal article" date="2019" name="Int. J. Syst. Evol. Microbiol.">
        <title>The Global Catalogue of Microorganisms (GCM) 10K type strain sequencing project: providing services to taxonomists for standard genome sequencing and annotation.</title>
        <authorList>
            <consortium name="The Broad Institute Genomics Platform"/>
            <consortium name="The Broad Institute Genome Sequencing Center for Infectious Disease"/>
            <person name="Wu L."/>
            <person name="Ma J."/>
        </authorList>
    </citation>
    <scope>NUCLEOTIDE SEQUENCE [LARGE SCALE GENOMIC DNA]</scope>
    <source>
        <strain evidence="4">JCM 15976</strain>
    </source>
</reference>
<keyword evidence="1" id="KW-0732">Signal</keyword>
<organism evidence="3 4">
    <name type="scientific">Gaetbulibacter jejuensis</name>
    <dbReference type="NCBI Taxonomy" id="584607"/>
    <lineage>
        <taxon>Bacteria</taxon>
        <taxon>Pseudomonadati</taxon>
        <taxon>Bacteroidota</taxon>
        <taxon>Flavobacteriia</taxon>
        <taxon>Flavobacteriales</taxon>
        <taxon>Flavobacteriaceae</taxon>
        <taxon>Gaetbulibacter</taxon>
    </lineage>
</organism>
<dbReference type="InterPro" id="IPR021255">
    <property type="entry name" value="DUF2807"/>
</dbReference>
<dbReference type="Gene3D" id="2.160.20.120">
    <property type="match status" value="1"/>
</dbReference>
<feature type="signal peptide" evidence="1">
    <location>
        <begin position="1"/>
        <end position="20"/>
    </location>
</feature>
<dbReference type="EMBL" id="BAAAGF010000002">
    <property type="protein sequence ID" value="GAA0742769.1"/>
    <property type="molecule type" value="Genomic_DNA"/>
</dbReference>
<accession>A0ABP3UUF5</accession>
<dbReference type="RefSeq" id="WP_343797145.1">
    <property type="nucleotide sequence ID" value="NZ_BAAAGF010000002.1"/>
</dbReference>
<sequence length="280" mass="31124">MNKILFVLLFSLGFTSSFFAQNSEKVKGNRDVTIEQTYLDDFTKIIVGGDFSIEIIYNSKSSVEIETDSNLHDIIKVEVVDSTLTFSTTQEISSKKRLNITVNYSTPLEYIETKDDAEIRSLTSLELNDVVLKTTGTSKAYLNINANNFEYTSLDKAKVKLNLTAKGTSTVVLSDNSKLDALVNSKEAKIDLYQRATINIEGDTNNAIIRTDNNSDFNGKNFTTKTCTLISEVASDAHVNVSEAITLEITGSSEVYLYNNPKITINKFIDTAKLLKKETN</sequence>
<gene>
    <name evidence="3" type="ORF">GCM10009431_15170</name>
</gene>
<name>A0ABP3UUF5_9FLAO</name>
<evidence type="ECO:0000313" key="3">
    <source>
        <dbReference type="EMBL" id="GAA0742769.1"/>
    </source>
</evidence>
<feature type="domain" description="Putative auto-transporter adhesin head GIN" evidence="2">
    <location>
        <begin position="41"/>
        <end position="181"/>
    </location>
</feature>
<keyword evidence="4" id="KW-1185">Reference proteome</keyword>
<protein>
    <recommendedName>
        <fullName evidence="2">Putative auto-transporter adhesin head GIN domain-containing protein</fullName>
    </recommendedName>
</protein>
<comment type="caution">
    <text evidence="3">The sequence shown here is derived from an EMBL/GenBank/DDBJ whole genome shotgun (WGS) entry which is preliminary data.</text>
</comment>
<evidence type="ECO:0000256" key="1">
    <source>
        <dbReference type="SAM" id="SignalP"/>
    </source>
</evidence>
<feature type="chain" id="PRO_5046059981" description="Putative auto-transporter adhesin head GIN domain-containing protein" evidence="1">
    <location>
        <begin position="21"/>
        <end position="280"/>
    </location>
</feature>
<dbReference type="Proteomes" id="UP001500736">
    <property type="component" value="Unassembled WGS sequence"/>
</dbReference>